<reference evidence="3" key="3">
    <citation type="submission" date="2025-09" db="UniProtKB">
        <authorList>
            <consortium name="Ensembl"/>
        </authorList>
    </citation>
    <scope>IDENTIFICATION</scope>
</reference>
<feature type="chain" id="PRO_5021319717" description="Laminin G domain-containing protein" evidence="1">
    <location>
        <begin position="25"/>
        <end position="104"/>
    </location>
</feature>
<evidence type="ECO:0000313" key="4">
    <source>
        <dbReference type="Proteomes" id="UP000314982"/>
    </source>
</evidence>
<dbReference type="AlphaFoldDB" id="A0A4W5QCX8"/>
<dbReference type="Proteomes" id="UP000314982">
    <property type="component" value="Unassembled WGS sequence"/>
</dbReference>
<dbReference type="Ensembl" id="ENSHHUT00000077659.1">
    <property type="protein sequence ID" value="ENSHHUP00000075196.1"/>
    <property type="gene ID" value="ENSHHUG00000044056.1"/>
</dbReference>
<dbReference type="CDD" id="cd00110">
    <property type="entry name" value="LamG"/>
    <property type="match status" value="1"/>
</dbReference>
<dbReference type="STRING" id="62062.ENSHHUP00000075196"/>
<feature type="signal peptide" evidence="1">
    <location>
        <begin position="1"/>
        <end position="24"/>
    </location>
</feature>
<evidence type="ECO:0000256" key="1">
    <source>
        <dbReference type="SAM" id="SignalP"/>
    </source>
</evidence>
<dbReference type="Gene3D" id="2.60.120.200">
    <property type="match status" value="1"/>
</dbReference>
<name>A0A4W5QCX8_9TELE</name>
<evidence type="ECO:0000259" key="2">
    <source>
        <dbReference type="Pfam" id="PF02210"/>
    </source>
</evidence>
<sequence length="104" mass="11513">MRALRLVLLSVALPLLCLPSPSHGASYFGDSFCKITSIQDVSSFHLSLQFKTSRRSGLLLLAAGMQDYLFLELQNGKLQVSINTCLSERILIAMYYQTGLTKPT</sequence>
<dbReference type="InterPro" id="IPR013320">
    <property type="entry name" value="ConA-like_dom_sf"/>
</dbReference>
<proteinExistence type="predicted"/>
<dbReference type="InterPro" id="IPR001791">
    <property type="entry name" value="Laminin_G"/>
</dbReference>
<keyword evidence="4" id="KW-1185">Reference proteome</keyword>
<evidence type="ECO:0000313" key="3">
    <source>
        <dbReference type="Ensembl" id="ENSHHUP00000075196.1"/>
    </source>
</evidence>
<reference evidence="3" key="2">
    <citation type="submission" date="2025-08" db="UniProtKB">
        <authorList>
            <consortium name="Ensembl"/>
        </authorList>
    </citation>
    <scope>IDENTIFICATION</scope>
</reference>
<dbReference type="Pfam" id="PF02210">
    <property type="entry name" value="Laminin_G_2"/>
    <property type="match status" value="1"/>
</dbReference>
<reference evidence="4" key="1">
    <citation type="submission" date="2018-06" db="EMBL/GenBank/DDBJ databases">
        <title>Genome assembly of Danube salmon.</title>
        <authorList>
            <person name="Macqueen D.J."/>
            <person name="Gundappa M.K."/>
        </authorList>
    </citation>
    <scope>NUCLEOTIDE SEQUENCE [LARGE SCALE GENOMIC DNA]</scope>
</reference>
<keyword evidence="1" id="KW-0732">Signal</keyword>
<feature type="domain" description="Laminin G" evidence="2">
    <location>
        <begin position="50"/>
        <end position="84"/>
    </location>
</feature>
<protein>
    <recommendedName>
        <fullName evidence="2">Laminin G domain-containing protein</fullName>
    </recommendedName>
</protein>
<accession>A0A4W5QCX8</accession>
<dbReference type="SUPFAM" id="SSF49899">
    <property type="entry name" value="Concanavalin A-like lectins/glucanases"/>
    <property type="match status" value="1"/>
</dbReference>
<organism evidence="3 4">
    <name type="scientific">Hucho hucho</name>
    <name type="common">huchen</name>
    <dbReference type="NCBI Taxonomy" id="62062"/>
    <lineage>
        <taxon>Eukaryota</taxon>
        <taxon>Metazoa</taxon>
        <taxon>Chordata</taxon>
        <taxon>Craniata</taxon>
        <taxon>Vertebrata</taxon>
        <taxon>Euteleostomi</taxon>
        <taxon>Actinopterygii</taxon>
        <taxon>Neopterygii</taxon>
        <taxon>Teleostei</taxon>
        <taxon>Protacanthopterygii</taxon>
        <taxon>Salmoniformes</taxon>
        <taxon>Salmonidae</taxon>
        <taxon>Salmoninae</taxon>
        <taxon>Hucho</taxon>
    </lineage>
</organism>